<feature type="compositionally biased region" description="Acidic residues" evidence="1">
    <location>
        <begin position="48"/>
        <end position="58"/>
    </location>
</feature>
<name>A0ABU6THC4_9FABA</name>
<dbReference type="EMBL" id="JASCZI010090864">
    <property type="protein sequence ID" value="MED6147273.1"/>
    <property type="molecule type" value="Genomic_DNA"/>
</dbReference>
<dbReference type="Proteomes" id="UP001341840">
    <property type="component" value="Unassembled WGS sequence"/>
</dbReference>
<evidence type="ECO:0000256" key="1">
    <source>
        <dbReference type="SAM" id="MobiDB-lite"/>
    </source>
</evidence>
<feature type="compositionally biased region" description="Basic and acidic residues" evidence="1">
    <location>
        <begin position="38"/>
        <end position="47"/>
    </location>
</feature>
<comment type="caution">
    <text evidence="2">The sequence shown here is derived from an EMBL/GenBank/DDBJ whole genome shotgun (WGS) entry which is preliminary data.</text>
</comment>
<reference evidence="2 3" key="1">
    <citation type="journal article" date="2023" name="Plants (Basel)">
        <title>Bridging the Gap: Combining Genomics and Transcriptomics Approaches to Understand Stylosanthes scabra, an Orphan Legume from the Brazilian Caatinga.</title>
        <authorList>
            <person name="Ferreira-Neto J.R.C."/>
            <person name="da Silva M.D."/>
            <person name="Binneck E."/>
            <person name="de Melo N.F."/>
            <person name="da Silva R.H."/>
            <person name="de Melo A.L.T.M."/>
            <person name="Pandolfi V."/>
            <person name="Bustamante F.O."/>
            <person name="Brasileiro-Vidal A.C."/>
            <person name="Benko-Iseppon A.M."/>
        </authorList>
    </citation>
    <scope>NUCLEOTIDE SEQUENCE [LARGE SCALE GENOMIC DNA]</scope>
    <source>
        <tissue evidence="2">Leaves</tissue>
    </source>
</reference>
<evidence type="ECO:0000313" key="2">
    <source>
        <dbReference type="EMBL" id="MED6147273.1"/>
    </source>
</evidence>
<organism evidence="2 3">
    <name type="scientific">Stylosanthes scabra</name>
    <dbReference type="NCBI Taxonomy" id="79078"/>
    <lineage>
        <taxon>Eukaryota</taxon>
        <taxon>Viridiplantae</taxon>
        <taxon>Streptophyta</taxon>
        <taxon>Embryophyta</taxon>
        <taxon>Tracheophyta</taxon>
        <taxon>Spermatophyta</taxon>
        <taxon>Magnoliopsida</taxon>
        <taxon>eudicotyledons</taxon>
        <taxon>Gunneridae</taxon>
        <taxon>Pentapetalae</taxon>
        <taxon>rosids</taxon>
        <taxon>fabids</taxon>
        <taxon>Fabales</taxon>
        <taxon>Fabaceae</taxon>
        <taxon>Papilionoideae</taxon>
        <taxon>50 kb inversion clade</taxon>
        <taxon>dalbergioids sensu lato</taxon>
        <taxon>Dalbergieae</taxon>
        <taxon>Pterocarpus clade</taxon>
        <taxon>Stylosanthes</taxon>
    </lineage>
</organism>
<proteinExistence type="predicted"/>
<evidence type="ECO:0000313" key="3">
    <source>
        <dbReference type="Proteomes" id="UP001341840"/>
    </source>
</evidence>
<accession>A0ABU6THC4</accession>
<keyword evidence="3" id="KW-1185">Reference proteome</keyword>
<gene>
    <name evidence="2" type="ORF">PIB30_042585</name>
</gene>
<protein>
    <submittedName>
        <fullName evidence="2">Uncharacterized protein</fullName>
    </submittedName>
</protein>
<feature type="region of interest" description="Disordered" evidence="1">
    <location>
        <begin position="36"/>
        <end position="59"/>
    </location>
</feature>
<sequence length="83" mass="9497">MYQKPKDCKKQDMNYRAKFCNGTGNGGFTIQRQLGTPLRRDEHSEREEQIDDTVNDGDDLSKMATRKALEILERAVEISAVFS</sequence>